<gene>
    <name evidence="1" type="ORF">C0Z10_11195</name>
</gene>
<name>A0A3Q9UKU0_9ACTN</name>
<evidence type="ECO:0008006" key="3">
    <source>
        <dbReference type="Google" id="ProtNLM"/>
    </source>
</evidence>
<dbReference type="EMBL" id="CP025570">
    <property type="protein sequence ID" value="AZZ40222.1"/>
    <property type="molecule type" value="Genomic_DNA"/>
</dbReference>
<protein>
    <recommendedName>
        <fullName evidence="3">DUF559 domain-containing protein</fullName>
    </recommendedName>
</protein>
<accession>A0A3Q9UKU0</accession>
<dbReference type="Proteomes" id="UP000285875">
    <property type="component" value="Chromosome"/>
</dbReference>
<evidence type="ECO:0000313" key="2">
    <source>
        <dbReference type="Proteomes" id="UP000285875"/>
    </source>
</evidence>
<proteinExistence type="predicted"/>
<sequence length="310" mass="34999">MELSQLLLRTPVLRIPGRGRLGRQARIAIDRGEAIRPLPGILMSTRVQSDPDAWIYANSLWRPSSVITGRAALRLHGLPGLAVPAVDVLLPYSFPDRGLLRFHCSPPPGSLIHRVQGGLVSTPAAAALFLGIREDWDPICAALFKGITRPEDIQAARDFLIRHRGAPEMDRTLRYISQMPWSVPELELHELLRKVGITGWRGNMPVLLHPTENGQARARRCHPDAGFEAEKLAVEVNSEQYHSDSESFTANTLRARWFAAEGWTQMPVTPNQLRSRPNDFLADLCSRLHRRHRPPGIPRVRYRPRAPFWF</sequence>
<organism evidence="1 2">
    <name type="scientific">Acidipropionibacterium jensenii</name>
    <dbReference type="NCBI Taxonomy" id="1749"/>
    <lineage>
        <taxon>Bacteria</taxon>
        <taxon>Bacillati</taxon>
        <taxon>Actinomycetota</taxon>
        <taxon>Actinomycetes</taxon>
        <taxon>Propionibacteriales</taxon>
        <taxon>Propionibacteriaceae</taxon>
        <taxon>Acidipropionibacterium</taxon>
    </lineage>
</organism>
<evidence type="ECO:0000313" key="1">
    <source>
        <dbReference type="EMBL" id="AZZ40222.1"/>
    </source>
</evidence>
<reference evidence="2" key="1">
    <citation type="submission" date="2017-12" db="EMBL/GenBank/DDBJ databases">
        <title>Whole genome sequencing of Acidipropionibacterium jensenii strains JS279 and JS280.</title>
        <authorList>
            <person name="Deptula P."/>
            <person name="Laine P."/>
            <person name="Smolander O.-P."/>
            <person name="Paulin L."/>
            <person name="Auvinen P."/>
            <person name="Varmanen P."/>
        </authorList>
    </citation>
    <scope>NUCLEOTIDE SEQUENCE [LARGE SCALE GENOMIC DNA]</scope>
    <source>
        <strain evidence="2">JS280</strain>
    </source>
</reference>
<dbReference type="KEGG" id="aji:C0Z10_11195"/>
<dbReference type="AlphaFoldDB" id="A0A3Q9UKU0"/>